<feature type="domain" description="Bacterial Ig" evidence="2">
    <location>
        <begin position="418"/>
        <end position="497"/>
    </location>
</feature>
<evidence type="ECO:0000259" key="3">
    <source>
        <dbReference type="Pfam" id="PF22783"/>
    </source>
</evidence>
<dbReference type="Pfam" id="PF22783">
    <property type="entry name" value="BapA_N"/>
    <property type="match status" value="1"/>
</dbReference>
<feature type="domain" description="Biofilm-associated protein BapA-like prefix-like" evidence="3">
    <location>
        <begin position="1"/>
        <end position="123"/>
    </location>
</feature>
<dbReference type="Proteomes" id="UP000442695">
    <property type="component" value="Unassembled WGS sequence"/>
</dbReference>
<organism evidence="4 5">
    <name type="scientific">Pseudomonas putida</name>
    <name type="common">Arthrobacter siderocapsulatus</name>
    <dbReference type="NCBI Taxonomy" id="303"/>
    <lineage>
        <taxon>Bacteria</taxon>
        <taxon>Pseudomonadati</taxon>
        <taxon>Pseudomonadota</taxon>
        <taxon>Gammaproteobacteria</taxon>
        <taxon>Pseudomonadales</taxon>
        <taxon>Pseudomonadaceae</taxon>
        <taxon>Pseudomonas</taxon>
    </lineage>
</organism>
<proteinExistence type="predicted"/>
<dbReference type="AlphaFoldDB" id="A0A7V8J0L0"/>
<accession>A0A7V8J0L0</accession>
<feature type="region of interest" description="Disordered" evidence="1">
    <location>
        <begin position="141"/>
        <end position="163"/>
    </location>
</feature>
<evidence type="ECO:0000313" key="5">
    <source>
        <dbReference type="Proteomes" id="UP000442695"/>
    </source>
</evidence>
<dbReference type="InterPro" id="IPR048051">
    <property type="entry name" value="BapA-like_prefix-like"/>
</dbReference>
<gene>
    <name evidence="4" type="ORF">GN299_32770</name>
</gene>
<feature type="non-terminal residue" evidence="4">
    <location>
        <position position="569"/>
    </location>
</feature>
<reference evidence="4 5" key="1">
    <citation type="submission" date="2019-12" db="EMBL/GenBank/DDBJ databases">
        <authorList>
            <person name="Woiski C."/>
        </authorList>
    </citation>
    <scope>NUCLEOTIDE SEQUENCE [LARGE SCALE GENOMIC DNA]</scope>
    <source>
        <strain evidence="4 5">BOE100</strain>
    </source>
</reference>
<feature type="compositionally biased region" description="Gly residues" evidence="1">
    <location>
        <begin position="142"/>
        <end position="152"/>
    </location>
</feature>
<sequence length="569" mass="55878">MDNIVIADKQSEVATQSAWGNINLNAPGVVQMPVSPDKVATVTQRGQDLIITLKSGEKVTVGNFFAVDQAGVGSDIVFVGEDGTLWHAQYDAAAFTGFTFEDVASLDELVAGIGTAGSAMPTWAIAGLSLLGVGGAAAAADSGGGGSSGGGSDPDTTAPATPIDLLVSPDGLRLTGRGEAGSTVNIRDAAGNLIGSGTVGADGSFNVTLNPPQINSENLEVTLTDGAGNVSAPGTVTAPDATAPLAPTDLAINEQGTTLTGRAEPGSTVSVRGTGGVVLGTAVAGADGQFSITLQPPQTDGQALEVSAADAAGNTSPAASITAPDVDNPDTSAPDQPTDLALANGVTLTGRGEPGATVQVRDAAGNLIGSGLVNADGTFSLALSPAQANGEALDIRQVDAAGNSSIPLEFTAPDITPPDAVTDILVGPGGTALSGRGEPGATVEVRDADGNVIGSGVVSANGTFLIDLDPAAQQGEQLNLVQTDPSGNASVAVEYDVPLTTAPDSPSNLAIDADGTTLTGSAPAGSRVEVHDANGTLIGSALANADGTFSIELNPAQANGELLDVVAID</sequence>
<protein>
    <submittedName>
        <fullName evidence="4">BapA prefix-like domain-containing protein</fullName>
    </submittedName>
</protein>
<feature type="domain" description="Bacterial Ig" evidence="2">
    <location>
        <begin position="333"/>
        <end position="414"/>
    </location>
</feature>
<feature type="domain" description="Bacterial Ig" evidence="2">
    <location>
        <begin position="243"/>
        <end position="325"/>
    </location>
</feature>
<dbReference type="EMBL" id="WOWR01000103">
    <property type="protein sequence ID" value="KAF0250654.1"/>
    <property type="molecule type" value="Genomic_DNA"/>
</dbReference>
<evidence type="ECO:0000313" key="4">
    <source>
        <dbReference type="EMBL" id="KAF0250654.1"/>
    </source>
</evidence>
<dbReference type="NCBIfam" id="NF033677">
    <property type="entry name" value="biofilm_BapA_N"/>
    <property type="match status" value="1"/>
</dbReference>
<feature type="domain" description="Bacterial Ig" evidence="2">
    <location>
        <begin position="502"/>
        <end position="569"/>
    </location>
</feature>
<dbReference type="InterPro" id="IPR013783">
    <property type="entry name" value="Ig-like_fold"/>
</dbReference>
<dbReference type="NCBIfam" id="NF033510">
    <property type="entry name" value="Ca_tandemer"/>
    <property type="match status" value="5"/>
</dbReference>
<dbReference type="Pfam" id="PF17936">
    <property type="entry name" value="Big_6"/>
    <property type="match status" value="5"/>
</dbReference>
<dbReference type="Gene3D" id="2.60.40.10">
    <property type="entry name" value="Immunoglobulins"/>
    <property type="match status" value="5"/>
</dbReference>
<comment type="caution">
    <text evidence="4">The sequence shown here is derived from an EMBL/GenBank/DDBJ whole genome shotgun (WGS) entry which is preliminary data.</text>
</comment>
<dbReference type="RefSeq" id="WP_156860064.1">
    <property type="nucleotide sequence ID" value="NZ_WOWR01000103.1"/>
</dbReference>
<name>A0A7V8J0L0_PSEPU</name>
<feature type="domain" description="Bacterial Ig" evidence="2">
    <location>
        <begin position="158"/>
        <end position="240"/>
    </location>
</feature>
<feature type="region of interest" description="Disordered" evidence="1">
    <location>
        <begin position="294"/>
        <end position="335"/>
    </location>
</feature>
<evidence type="ECO:0000259" key="2">
    <source>
        <dbReference type="Pfam" id="PF17936"/>
    </source>
</evidence>
<evidence type="ECO:0000256" key="1">
    <source>
        <dbReference type="SAM" id="MobiDB-lite"/>
    </source>
</evidence>
<dbReference type="InterPro" id="IPR041498">
    <property type="entry name" value="Big_6"/>
</dbReference>